<accession>A0ACB9H626</accession>
<protein>
    <submittedName>
        <fullName evidence="1">Uncharacterized protein</fullName>
    </submittedName>
</protein>
<comment type="caution">
    <text evidence="1">The sequence shown here is derived from an EMBL/GenBank/DDBJ whole genome shotgun (WGS) entry which is preliminary data.</text>
</comment>
<dbReference type="EMBL" id="CM042009">
    <property type="protein sequence ID" value="KAI3790625.1"/>
    <property type="molecule type" value="Genomic_DNA"/>
</dbReference>
<evidence type="ECO:0000313" key="2">
    <source>
        <dbReference type="Proteomes" id="UP001055811"/>
    </source>
</evidence>
<reference evidence="1 2" key="2">
    <citation type="journal article" date="2022" name="Mol. Ecol. Resour.">
        <title>The genomes of chicory, endive, great burdock and yacon provide insights into Asteraceae paleo-polyploidization history and plant inulin production.</title>
        <authorList>
            <person name="Fan W."/>
            <person name="Wang S."/>
            <person name="Wang H."/>
            <person name="Wang A."/>
            <person name="Jiang F."/>
            <person name="Liu H."/>
            <person name="Zhao H."/>
            <person name="Xu D."/>
            <person name="Zhang Y."/>
        </authorList>
    </citation>
    <scope>NUCLEOTIDE SEQUENCE [LARGE SCALE GENOMIC DNA]</scope>
    <source>
        <strain evidence="2">cv. Punajuju</strain>
        <tissue evidence="1">Leaves</tissue>
    </source>
</reference>
<name>A0ACB9H626_CICIN</name>
<keyword evidence="2" id="KW-1185">Reference proteome</keyword>
<evidence type="ECO:0000313" key="1">
    <source>
        <dbReference type="EMBL" id="KAI3790625.1"/>
    </source>
</evidence>
<reference evidence="2" key="1">
    <citation type="journal article" date="2022" name="Mol. Ecol. Resour.">
        <title>The genomes of chicory, endive, great burdock and yacon provide insights into Asteraceae palaeo-polyploidization history and plant inulin production.</title>
        <authorList>
            <person name="Fan W."/>
            <person name="Wang S."/>
            <person name="Wang H."/>
            <person name="Wang A."/>
            <person name="Jiang F."/>
            <person name="Liu H."/>
            <person name="Zhao H."/>
            <person name="Xu D."/>
            <person name="Zhang Y."/>
        </authorList>
    </citation>
    <scope>NUCLEOTIDE SEQUENCE [LARGE SCALE GENOMIC DNA]</scope>
    <source>
        <strain evidence="2">cv. Punajuju</strain>
    </source>
</reference>
<gene>
    <name evidence="1" type="ORF">L2E82_03811</name>
</gene>
<organism evidence="1 2">
    <name type="scientific">Cichorium intybus</name>
    <name type="common">Chicory</name>
    <dbReference type="NCBI Taxonomy" id="13427"/>
    <lineage>
        <taxon>Eukaryota</taxon>
        <taxon>Viridiplantae</taxon>
        <taxon>Streptophyta</taxon>
        <taxon>Embryophyta</taxon>
        <taxon>Tracheophyta</taxon>
        <taxon>Spermatophyta</taxon>
        <taxon>Magnoliopsida</taxon>
        <taxon>eudicotyledons</taxon>
        <taxon>Gunneridae</taxon>
        <taxon>Pentapetalae</taxon>
        <taxon>asterids</taxon>
        <taxon>campanulids</taxon>
        <taxon>Asterales</taxon>
        <taxon>Asteraceae</taxon>
        <taxon>Cichorioideae</taxon>
        <taxon>Cichorieae</taxon>
        <taxon>Cichoriinae</taxon>
        <taxon>Cichorium</taxon>
    </lineage>
</organism>
<proteinExistence type="predicted"/>
<sequence length="149" mass="16252">MAAVVKTKGKSRKPPTLEEEPKQSDNVTIDMEPRVFSKQGEVGISGVPSLTDDIEEGEVIGIITLEDVFEELLQEEIVDETDEFVDVHKRIRVAAAAAASCMARAPSVRRLTQGGQNKPGQTPRKPGDDDSTSSKLQKALVEPLLKKEK</sequence>
<dbReference type="Proteomes" id="UP001055811">
    <property type="component" value="Linkage Group LG01"/>
</dbReference>